<dbReference type="EMBL" id="VDCH01000004">
    <property type="protein sequence ID" value="TNJ39656.1"/>
    <property type="molecule type" value="Genomic_DNA"/>
</dbReference>
<accession>A0A5C4S8A0</accession>
<proteinExistence type="predicted"/>
<dbReference type="RefSeq" id="WP_139456271.1">
    <property type="nucleotide sequence ID" value="NZ_VDCH01000004.1"/>
</dbReference>
<evidence type="ECO:0000313" key="2">
    <source>
        <dbReference type="Proteomes" id="UP000308271"/>
    </source>
</evidence>
<keyword evidence="2" id="KW-1185">Reference proteome</keyword>
<organism evidence="1 2">
    <name type="scientific">Chlorobaculum thiosulfatiphilum</name>
    <name type="common">Chlorobium limicola f.sp. thiosulfatophilum</name>
    <dbReference type="NCBI Taxonomy" id="115852"/>
    <lineage>
        <taxon>Bacteria</taxon>
        <taxon>Pseudomonadati</taxon>
        <taxon>Chlorobiota</taxon>
        <taxon>Chlorobiia</taxon>
        <taxon>Chlorobiales</taxon>
        <taxon>Chlorobiaceae</taxon>
        <taxon>Chlorobaculum</taxon>
    </lineage>
</organism>
<gene>
    <name evidence="1" type="ORF">FGF66_03230</name>
</gene>
<reference evidence="1 2" key="1">
    <citation type="submission" date="2019-05" db="EMBL/GenBank/DDBJ databases">
        <title>Draft Whole-Genome sequence of the green sulfur bacterium Chlorobaculum thiosulfatiphilum DSM 249.</title>
        <authorList>
            <person name="Meyer T.E."/>
            <person name="Kyndt J.A."/>
        </authorList>
    </citation>
    <scope>NUCLEOTIDE SEQUENCE [LARGE SCALE GENOMIC DNA]</scope>
    <source>
        <strain evidence="1 2">DSM 249</strain>
    </source>
</reference>
<dbReference type="InterPro" id="IPR036249">
    <property type="entry name" value="Thioredoxin-like_sf"/>
</dbReference>
<protein>
    <submittedName>
        <fullName evidence="1">(2Fe-2S) ferredoxin domain-containing protein</fullName>
    </submittedName>
</protein>
<dbReference type="Proteomes" id="UP000308271">
    <property type="component" value="Unassembled WGS sequence"/>
</dbReference>
<comment type="caution">
    <text evidence="1">The sequence shown here is derived from an EMBL/GenBank/DDBJ whole genome shotgun (WGS) entry which is preliminary data.</text>
</comment>
<evidence type="ECO:0000313" key="1">
    <source>
        <dbReference type="EMBL" id="TNJ39656.1"/>
    </source>
</evidence>
<sequence>MLQQNESPYIAHVFVCTNDRGGERKSCADNDSQLVKEQLKKAVDGKGWKGKVRVSTSGCMGVCAQGANVMIYPQKLWFSEVSPDDVEAIASAIERIMEKI</sequence>
<dbReference type="Gene3D" id="3.40.30.10">
    <property type="entry name" value="Glutaredoxin"/>
    <property type="match status" value="1"/>
</dbReference>
<dbReference type="OrthoDB" id="9800692at2"/>
<dbReference type="SUPFAM" id="SSF52833">
    <property type="entry name" value="Thioredoxin-like"/>
    <property type="match status" value="1"/>
</dbReference>
<name>A0A5C4S8A0_CHLTI</name>
<dbReference type="AlphaFoldDB" id="A0A5C4S8A0"/>
<dbReference type="CDD" id="cd02980">
    <property type="entry name" value="TRX_Fd_family"/>
    <property type="match status" value="1"/>
</dbReference>